<feature type="compositionally biased region" description="Low complexity" evidence="6">
    <location>
        <begin position="861"/>
        <end position="902"/>
    </location>
</feature>
<evidence type="ECO:0000256" key="5">
    <source>
        <dbReference type="SAM" id="Coils"/>
    </source>
</evidence>
<dbReference type="GO" id="GO:0005874">
    <property type="term" value="C:microtubule"/>
    <property type="evidence" value="ECO:0007669"/>
    <property type="project" value="UniProtKB-KW"/>
</dbReference>
<evidence type="ECO:0000313" key="8">
    <source>
        <dbReference type="EMBL" id="KAA6376144.1"/>
    </source>
</evidence>
<evidence type="ECO:0000256" key="1">
    <source>
        <dbReference type="ARBA" id="ARBA00022741"/>
    </source>
</evidence>
<dbReference type="InterPro" id="IPR027417">
    <property type="entry name" value="P-loop_NTPase"/>
</dbReference>
<keyword evidence="3 4" id="KW-0505">Motor protein</keyword>
<feature type="compositionally biased region" description="Low complexity" evidence="6">
    <location>
        <begin position="924"/>
        <end position="941"/>
    </location>
</feature>
<keyword evidence="2 3" id="KW-0067">ATP-binding</keyword>
<accession>A0A5J4V0U7</accession>
<feature type="region of interest" description="Disordered" evidence="6">
    <location>
        <begin position="756"/>
        <end position="941"/>
    </location>
</feature>
<dbReference type="PROSITE" id="PS50067">
    <property type="entry name" value="KINESIN_MOTOR_2"/>
    <property type="match status" value="1"/>
</dbReference>
<gene>
    <name evidence="8" type="ORF">EZS28_028328</name>
</gene>
<dbReference type="SUPFAM" id="SSF52540">
    <property type="entry name" value="P-loop containing nucleoside triphosphate hydrolases"/>
    <property type="match status" value="1"/>
</dbReference>
<dbReference type="InterPro" id="IPR001752">
    <property type="entry name" value="Kinesin_motor_dom"/>
</dbReference>
<organism evidence="8 9">
    <name type="scientific">Streblomastix strix</name>
    <dbReference type="NCBI Taxonomy" id="222440"/>
    <lineage>
        <taxon>Eukaryota</taxon>
        <taxon>Metamonada</taxon>
        <taxon>Preaxostyla</taxon>
        <taxon>Oxymonadida</taxon>
        <taxon>Streblomastigidae</taxon>
        <taxon>Streblomastix</taxon>
    </lineage>
</organism>
<evidence type="ECO:0000256" key="4">
    <source>
        <dbReference type="RuleBase" id="RU000394"/>
    </source>
</evidence>
<evidence type="ECO:0000256" key="3">
    <source>
        <dbReference type="PROSITE-ProRule" id="PRU00283"/>
    </source>
</evidence>
<evidence type="ECO:0000313" key="9">
    <source>
        <dbReference type="Proteomes" id="UP000324800"/>
    </source>
</evidence>
<feature type="compositionally biased region" description="Polar residues" evidence="6">
    <location>
        <begin position="833"/>
        <end position="855"/>
    </location>
</feature>
<feature type="compositionally biased region" description="Polar residues" evidence="6">
    <location>
        <begin position="524"/>
        <end position="540"/>
    </location>
</feature>
<comment type="similarity">
    <text evidence="3 4">Belongs to the TRAFAC class myosin-kinesin ATPase superfamily. Kinesin family.</text>
</comment>
<keyword evidence="1 3" id="KW-0547">Nucleotide-binding</keyword>
<dbReference type="GO" id="GO:0003777">
    <property type="term" value="F:microtubule motor activity"/>
    <property type="evidence" value="ECO:0007669"/>
    <property type="project" value="InterPro"/>
</dbReference>
<proteinExistence type="inferred from homology"/>
<dbReference type="OrthoDB" id="3176171at2759"/>
<dbReference type="SMART" id="SM00129">
    <property type="entry name" value="KISc"/>
    <property type="match status" value="1"/>
</dbReference>
<dbReference type="GO" id="GO:0008017">
    <property type="term" value="F:microtubule binding"/>
    <property type="evidence" value="ECO:0007669"/>
    <property type="project" value="InterPro"/>
</dbReference>
<evidence type="ECO:0000256" key="2">
    <source>
        <dbReference type="ARBA" id="ARBA00022840"/>
    </source>
</evidence>
<comment type="caution">
    <text evidence="8">The sequence shown here is derived from an EMBL/GenBank/DDBJ whole genome shotgun (WGS) entry which is preliminary data.</text>
</comment>
<dbReference type="AlphaFoldDB" id="A0A5J4V0U7"/>
<feature type="domain" description="Kinesin motor" evidence="7">
    <location>
        <begin position="6"/>
        <end position="332"/>
    </location>
</feature>
<feature type="non-terminal residue" evidence="8">
    <location>
        <position position="941"/>
    </location>
</feature>
<protein>
    <recommendedName>
        <fullName evidence="4">Kinesin-like protein</fullName>
    </recommendedName>
</protein>
<dbReference type="Proteomes" id="UP000324800">
    <property type="component" value="Unassembled WGS sequence"/>
</dbReference>
<dbReference type="CDD" id="cd00106">
    <property type="entry name" value="KISc"/>
    <property type="match status" value="1"/>
</dbReference>
<feature type="coiled-coil region" evidence="5">
    <location>
        <begin position="341"/>
        <end position="368"/>
    </location>
</feature>
<dbReference type="EMBL" id="SNRW01010731">
    <property type="protein sequence ID" value="KAA6376144.1"/>
    <property type="molecule type" value="Genomic_DNA"/>
</dbReference>
<sequence>MSLKRNIQTYLRVRPTSTPSENISTNSLDRTAVIRHGESETSQSRIKNNTFQFDEVFEMKVAQDEIFERVGRKLVSNVLDGFNSTLFAYGQTGSGKTYTIFGGCHDFELEKGLIPRCLEVLYHDSSQHGEYIWHIHISYLEVYNDRGFDLLSKGGGKTEISFSETESGQLVIKGLNTYRANTLNDALTLLFLGERSRIIASTAMNATSSRSHSVFAVELLATRPGTDVTRRSKLTLVDLAGSERVSKTNAQGRGLDEAKDINSSLFYLELCIKAIQEQNDHIPFRNSFITMILRESLAANCLTSMVANISAEDGNLWETLSTCQFAQRIARIQNTASINEEVDLKTQNQRLKEEIKRLKMELAMFKGSSAGRGPITESEKAVARELVIRYIGVGAGNEQDIQDGNELPIQETVMVHEFLHIMRDMIRGKGGIQLNDYNGSNQLRQSLSKSQTQSNDNSAQIQKLKDDIAQWEKKYTKSQMEIEALASMIRDSKPTCGDAWTQTGGVISQFMRNNKNKEQDQDEQTNLGSSIRSQSLVSLNDNKRPQSAKRSHSQKGIQDIDEQERIKLEQKRKQEFNEENEDFSILFLEDAFSGDKGLSKEQRKKHIQAAALTFNRNRQAAFDWFRRVHRLSPGIEQRSKTIRQRVDDAKRYGQEMAQQKDTVYRLRDEVEQLRLEMAMQGVGDDNNSTDPTVKAERAAVSKLKESTERVRILYDQLVELKFDLEKLKANQDREKTIIETDFERWWGIALRVAERREQKDKGKDDQDDDEQDDEDDSEKEQDKLSHSIYSQKQIINHNTLSSSRNSNRPSSNERQSQSANQSSQSSIAISLTRRGSVSSNSNDQLLQTSDSFSNTSHSRPHSPSASSSHSSSQPPQFYSSIQTLSQSQSQSPIQRSSSSVISPNKGSKISLLPPAPKTRPVIVSHSSSSSINQQSHEQQSQ</sequence>
<keyword evidence="5" id="KW-0175">Coiled coil</keyword>
<evidence type="ECO:0000256" key="6">
    <source>
        <dbReference type="SAM" id="MobiDB-lite"/>
    </source>
</evidence>
<dbReference type="InterPro" id="IPR036961">
    <property type="entry name" value="Kinesin_motor_dom_sf"/>
</dbReference>
<feature type="compositionally biased region" description="Polar residues" evidence="6">
    <location>
        <begin position="787"/>
        <end position="800"/>
    </location>
</feature>
<feature type="compositionally biased region" description="Acidic residues" evidence="6">
    <location>
        <begin position="765"/>
        <end position="779"/>
    </location>
</feature>
<dbReference type="PROSITE" id="PS00411">
    <property type="entry name" value="KINESIN_MOTOR_1"/>
    <property type="match status" value="1"/>
</dbReference>
<evidence type="ECO:0000259" key="7">
    <source>
        <dbReference type="PROSITE" id="PS50067"/>
    </source>
</evidence>
<keyword evidence="4" id="KW-0493">Microtubule</keyword>
<dbReference type="PANTHER" id="PTHR47968">
    <property type="entry name" value="CENTROMERE PROTEIN E"/>
    <property type="match status" value="1"/>
</dbReference>
<feature type="coiled-coil region" evidence="5">
    <location>
        <begin position="454"/>
        <end position="481"/>
    </location>
</feature>
<feature type="compositionally biased region" description="Low complexity" evidence="6">
    <location>
        <begin position="801"/>
        <end position="830"/>
    </location>
</feature>
<dbReference type="PANTHER" id="PTHR47968:SF67">
    <property type="entry name" value="KINESIN MOTOR DOMAIN-CONTAINING PROTEIN"/>
    <property type="match status" value="1"/>
</dbReference>
<dbReference type="Pfam" id="PF23735">
    <property type="entry name" value="KIF9"/>
    <property type="match status" value="1"/>
</dbReference>
<feature type="binding site" evidence="3">
    <location>
        <begin position="90"/>
        <end position="97"/>
    </location>
    <ligand>
        <name>ATP</name>
        <dbReference type="ChEBI" id="CHEBI:30616"/>
    </ligand>
</feature>
<dbReference type="InterPro" id="IPR056524">
    <property type="entry name" value="KIF6/9_C"/>
</dbReference>
<dbReference type="InterPro" id="IPR019821">
    <property type="entry name" value="Kinesin_motor_CS"/>
</dbReference>
<name>A0A5J4V0U7_9EUKA</name>
<dbReference type="GO" id="GO:0005524">
    <property type="term" value="F:ATP binding"/>
    <property type="evidence" value="ECO:0007669"/>
    <property type="project" value="UniProtKB-UniRule"/>
</dbReference>
<reference evidence="8 9" key="1">
    <citation type="submission" date="2019-03" db="EMBL/GenBank/DDBJ databases">
        <title>Single cell metagenomics reveals metabolic interactions within the superorganism composed of flagellate Streblomastix strix and complex community of Bacteroidetes bacteria on its surface.</title>
        <authorList>
            <person name="Treitli S.C."/>
            <person name="Kolisko M."/>
            <person name="Husnik F."/>
            <person name="Keeling P."/>
            <person name="Hampl V."/>
        </authorList>
    </citation>
    <scope>NUCLEOTIDE SEQUENCE [LARGE SCALE GENOMIC DNA]</scope>
    <source>
        <strain evidence="8">ST1C</strain>
    </source>
</reference>
<dbReference type="Pfam" id="PF00225">
    <property type="entry name" value="Kinesin"/>
    <property type="match status" value="1"/>
</dbReference>
<feature type="region of interest" description="Disordered" evidence="6">
    <location>
        <begin position="515"/>
        <end position="561"/>
    </location>
</feature>
<dbReference type="PRINTS" id="PR00380">
    <property type="entry name" value="KINESINHEAVY"/>
</dbReference>
<dbReference type="InterPro" id="IPR027640">
    <property type="entry name" value="Kinesin-like_fam"/>
</dbReference>
<dbReference type="GO" id="GO:0007018">
    <property type="term" value="P:microtubule-based movement"/>
    <property type="evidence" value="ECO:0007669"/>
    <property type="project" value="InterPro"/>
</dbReference>
<dbReference type="Gene3D" id="3.40.850.10">
    <property type="entry name" value="Kinesin motor domain"/>
    <property type="match status" value="1"/>
</dbReference>